<protein>
    <submittedName>
        <fullName evidence="1">Uncharacterized protein</fullName>
    </submittedName>
</protein>
<comment type="caution">
    <text evidence="1">The sequence shown here is derived from an EMBL/GenBank/DDBJ whole genome shotgun (WGS) entry which is preliminary data.</text>
</comment>
<evidence type="ECO:0000313" key="2">
    <source>
        <dbReference type="Proteomes" id="UP000814140"/>
    </source>
</evidence>
<dbReference type="EMBL" id="MU277222">
    <property type="protein sequence ID" value="KAI0060012.1"/>
    <property type="molecule type" value="Genomic_DNA"/>
</dbReference>
<evidence type="ECO:0000313" key="1">
    <source>
        <dbReference type="EMBL" id="KAI0060012.1"/>
    </source>
</evidence>
<accession>A0ACB8SV04</accession>
<keyword evidence="2" id="KW-1185">Reference proteome</keyword>
<dbReference type="Proteomes" id="UP000814140">
    <property type="component" value="Unassembled WGS sequence"/>
</dbReference>
<organism evidence="1 2">
    <name type="scientific">Artomyces pyxidatus</name>
    <dbReference type="NCBI Taxonomy" id="48021"/>
    <lineage>
        <taxon>Eukaryota</taxon>
        <taxon>Fungi</taxon>
        <taxon>Dikarya</taxon>
        <taxon>Basidiomycota</taxon>
        <taxon>Agaricomycotina</taxon>
        <taxon>Agaricomycetes</taxon>
        <taxon>Russulales</taxon>
        <taxon>Auriscalpiaceae</taxon>
        <taxon>Artomyces</taxon>
    </lineage>
</organism>
<name>A0ACB8SV04_9AGAM</name>
<sequence>MSHTVPLELVFKIFEHVYYLPEGSPDRKTLAACAIVCKAWTSEAQRLLFIHTKIGSKGCAVATQIQYIINKPALGTYIRSLQISVSPRRHPMYSRNYHISEAEFVTLVSQLSQLYQLTARFMMTSLDATTVDKLSQIPLRLQAVDMMSSPSTNSSVIYQLFEIWPSIQFLCVRMAIPDPPQDTPRPPFSLYELRMIYPMSRSALEWFIPPSQIDTAKPLQILDVGDMMTQDYSEDLVLAHAPRLRSLSIMNEPKSGFFDTFTCLEEFAMRCVPLSARTPPETVQHLGLYVKLGDLVKPLLFTIAMIRTLPRLRCVTVHGIMERHKECEDLRAACREKGVDLVITNNPTMFALPQQELVPVDTFPRVVRFTNLRKYNSPCS</sequence>
<reference evidence="1" key="1">
    <citation type="submission" date="2021-03" db="EMBL/GenBank/DDBJ databases">
        <authorList>
            <consortium name="DOE Joint Genome Institute"/>
            <person name="Ahrendt S."/>
            <person name="Looney B.P."/>
            <person name="Miyauchi S."/>
            <person name="Morin E."/>
            <person name="Drula E."/>
            <person name="Courty P.E."/>
            <person name="Chicoki N."/>
            <person name="Fauchery L."/>
            <person name="Kohler A."/>
            <person name="Kuo A."/>
            <person name="Labutti K."/>
            <person name="Pangilinan J."/>
            <person name="Lipzen A."/>
            <person name="Riley R."/>
            <person name="Andreopoulos W."/>
            <person name="He G."/>
            <person name="Johnson J."/>
            <person name="Barry K.W."/>
            <person name="Grigoriev I.V."/>
            <person name="Nagy L."/>
            <person name="Hibbett D."/>
            <person name="Henrissat B."/>
            <person name="Matheny P.B."/>
            <person name="Labbe J."/>
            <person name="Martin F."/>
        </authorList>
    </citation>
    <scope>NUCLEOTIDE SEQUENCE</scope>
    <source>
        <strain evidence="1">HHB10654</strain>
    </source>
</reference>
<gene>
    <name evidence="1" type="ORF">BV25DRAFT_1012717</name>
</gene>
<proteinExistence type="predicted"/>
<reference evidence="1" key="2">
    <citation type="journal article" date="2022" name="New Phytol.">
        <title>Evolutionary transition to the ectomycorrhizal habit in the genomes of a hyperdiverse lineage of mushroom-forming fungi.</title>
        <authorList>
            <person name="Looney B."/>
            <person name="Miyauchi S."/>
            <person name="Morin E."/>
            <person name="Drula E."/>
            <person name="Courty P.E."/>
            <person name="Kohler A."/>
            <person name="Kuo A."/>
            <person name="LaButti K."/>
            <person name="Pangilinan J."/>
            <person name="Lipzen A."/>
            <person name="Riley R."/>
            <person name="Andreopoulos W."/>
            <person name="He G."/>
            <person name="Johnson J."/>
            <person name="Nolan M."/>
            <person name="Tritt A."/>
            <person name="Barry K.W."/>
            <person name="Grigoriev I.V."/>
            <person name="Nagy L.G."/>
            <person name="Hibbett D."/>
            <person name="Henrissat B."/>
            <person name="Matheny P.B."/>
            <person name="Labbe J."/>
            <person name="Martin F.M."/>
        </authorList>
    </citation>
    <scope>NUCLEOTIDE SEQUENCE</scope>
    <source>
        <strain evidence="1">HHB10654</strain>
    </source>
</reference>